<proteinExistence type="predicted"/>
<protein>
    <submittedName>
        <fullName evidence="2">Uncharacterized protein</fullName>
    </submittedName>
</protein>
<evidence type="ECO:0000313" key="5">
    <source>
        <dbReference type="EMBL" id="CAB5228325.1"/>
    </source>
</evidence>
<evidence type="ECO:0000313" key="4">
    <source>
        <dbReference type="EMBL" id="CAB4214294.1"/>
    </source>
</evidence>
<evidence type="ECO:0000256" key="1">
    <source>
        <dbReference type="SAM" id="MobiDB-lite"/>
    </source>
</evidence>
<reference evidence="2" key="1">
    <citation type="submission" date="2020-05" db="EMBL/GenBank/DDBJ databases">
        <authorList>
            <person name="Chiriac C."/>
            <person name="Salcher M."/>
            <person name="Ghai R."/>
            <person name="Kavagutti S V."/>
        </authorList>
    </citation>
    <scope>NUCLEOTIDE SEQUENCE</scope>
</reference>
<accession>A0A6J5PQ04</accession>
<sequence>MRSWLHEPIHFAPVAKLGGGWIVFKDSPSPPAAPDYTGAANATAQGNLQAAQQAQQANMVNQYTPYGSLTYSQDPTSRFGSNPSYSSNINLSDTGQQLLDANNQSALGLAGLQSGAEQRVAQTMGQPMDQTSVQDTADQAYKNYTSRLDPQWQQNQATTETQLRNQGLVPGGEGYDNAMRNFNNARNDAYTQANTASINTMPQTYQLANAQYNQPLNALNALRSGSQVQNPTFTSTPQQQTTTGANLSGAAQQTGQYNQGLYNAGVGQANAFNSGLFQLGAAGLGMYKP</sequence>
<feature type="region of interest" description="Disordered" evidence="1">
    <location>
        <begin position="227"/>
        <end position="248"/>
    </location>
</feature>
<evidence type="ECO:0000313" key="2">
    <source>
        <dbReference type="EMBL" id="CAB4171421.1"/>
    </source>
</evidence>
<dbReference type="EMBL" id="LR798384">
    <property type="protein sequence ID" value="CAB5228325.1"/>
    <property type="molecule type" value="Genomic_DNA"/>
</dbReference>
<organism evidence="2">
    <name type="scientific">uncultured Caudovirales phage</name>
    <dbReference type="NCBI Taxonomy" id="2100421"/>
    <lineage>
        <taxon>Viruses</taxon>
        <taxon>Duplodnaviria</taxon>
        <taxon>Heunggongvirae</taxon>
        <taxon>Uroviricota</taxon>
        <taxon>Caudoviricetes</taxon>
        <taxon>Peduoviridae</taxon>
        <taxon>Maltschvirus</taxon>
        <taxon>Maltschvirus maltsch</taxon>
    </lineage>
</organism>
<dbReference type="EMBL" id="LR796867">
    <property type="protein sequence ID" value="CAB4171421.1"/>
    <property type="molecule type" value="Genomic_DNA"/>
</dbReference>
<evidence type="ECO:0000313" key="3">
    <source>
        <dbReference type="EMBL" id="CAB4182764.1"/>
    </source>
</evidence>
<gene>
    <name evidence="3" type="ORF">UFOVP1095_38</name>
    <name evidence="4" type="ORF">UFOVP1452_38</name>
    <name evidence="5" type="ORF">UFOVP1540_15</name>
    <name evidence="2" type="ORF">UFOVP918_38</name>
</gene>
<name>A0A6J5PQ04_9CAUD</name>
<dbReference type="EMBL" id="LR797401">
    <property type="protein sequence ID" value="CAB4214294.1"/>
    <property type="molecule type" value="Genomic_DNA"/>
</dbReference>
<feature type="compositionally biased region" description="Low complexity" evidence="1">
    <location>
        <begin position="229"/>
        <end position="243"/>
    </location>
</feature>
<dbReference type="EMBL" id="LR797032">
    <property type="protein sequence ID" value="CAB4182764.1"/>
    <property type="molecule type" value="Genomic_DNA"/>
</dbReference>